<protein>
    <recommendedName>
        <fullName evidence="1">HTH cro/C1-type domain-containing protein</fullName>
    </recommendedName>
</protein>
<name>A0A1F6C953_HANXR</name>
<evidence type="ECO:0000313" key="3">
    <source>
        <dbReference type="Proteomes" id="UP000178606"/>
    </source>
</evidence>
<dbReference type="EMBL" id="MFKF01000368">
    <property type="protein sequence ID" value="OGG45685.1"/>
    <property type="molecule type" value="Genomic_DNA"/>
</dbReference>
<dbReference type="InterPro" id="IPR001387">
    <property type="entry name" value="Cro/C1-type_HTH"/>
</dbReference>
<feature type="domain" description="HTH cro/C1-type" evidence="1">
    <location>
        <begin position="34"/>
        <end position="89"/>
    </location>
</feature>
<dbReference type="SMART" id="SM00530">
    <property type="entry name" value="HTH_XRE"/>
    <property type="match status" value="1"/>
</dbReference>
<dbReference type="InterPro" id="IPR010982">
    <property type="entry name" value="Lambda_DNA-bd_dom_sf"/>
</dbReference>
<sequence>MMRQIRDREEDAIDIFETDWYRKVKAKTTSGDNLRIYRENRGLTQAELGVLLGGIPRQHVSNIERGLRPISIKTVRKLAEIFEVSPAKFI</sequence>
<reference evidence="2 3" key="1">
    <citation type="journal article" date="2016" name="Nat. Commun.">
        <title>Thousands of microbial genomes shed light on interconnected biogeochemical processes in an aquifer system.</title>
        <authorList>
            <person name="Anantharaman K."/>
            <person name="Brown C.T."/>
            <person name="Hug L.A."/>
            <person name="Sharon I."/>
            <person name="Castelle C.J."/>
            <person name="Probst A.J."/>
            <person name="Thomas B.C."/>
            <person name="Singh A."/>
            <person name="Wilkins M.J."/>
            <person name="Karaoz U."/>
            <person name="Brodie E.L."/>
            <person name="Williams K.H."/>
            <person name="Hubbard S.S."/>
            <person name="Banfield J.F."/>
        </authorList>
    </citation>
    <scope>NUCLEOTIDE SEQUENCE [LARGE SCALE GENOMIC DNA]</scope>
    <source>
        <strain evidence="3">RIFCSPLOWO2_12_FULL_64_10</strain>
    </source>
</reference>
<dbReference type="SUPFAM" id="SSF47413">
    <property type="entry name" value="lambda repressor-like DNA-binding domains"/>
    <property type="match status" value="1"/>
</dbReference>
<evidence type="ECO:0000313" key="2">
    <source>
        <dbReference type="EMBL" id="OGG45685.1"/>
    </source>
</evidence>
<dbReference type="GO" id="GO:0003677">
    <property type="term" value="F:DNA binding"/>
    <property type="evidence" value="ECO:0007669"/>
    <property type="project" value="InterPro"/>
</dbReference>
<comment type="caution">
    <text evidence="2">The sequence shown here is derived from an EMBL/GenBank/DDBJ whole genome shotgun (WGS) entry which is preliminary data.</text>
</comment>
<dbReference type="Gene3D" id="1.10.260.40">
    <property type="entry name" value="lambda repressor-like DNA-binding domains"/>
    <property type="match status" value="1"/>
</dbReference>
<evidence type="ECO:0000259" key="1">
    <source>
        <dbReference type="PROSITE" id="PS50943"/>
    </source>
</evidence>
<dbReference type="PROSITE" id="PS50943">
    <property type="entry name" value="HTH_CROC1"/>
    <property type="match status" value="1"/>
</dbReference>
<dbReference type="AlphaFoldDB" id="A0A1F6C953"/>
<accession>A0A1F6C953</accession>
<proteinExistence type="predicted"/>
<dbReference type="CDD" id="cd00093">
    <property type="entry name" value="HTH_XRE"/>
    <property type="match status" value="1"/>
</dbReference>
<organism evidence="2 3">
    <name type="scientific">Handelsmanbacteria sp. (strain RIFCSPLOWO2_12_FULL_64_10)</name>
    <dbReference type="NCBI Taxonomy" id="1817868"/>
    <lineage>
        <taxon>Bacteria</taxon>
        <taxon>Candidatus Handelsmaniibacteriota</taxon>
    </lineage>
</organism>
<dbReference type="Pfam" id="PF01381">
    <property type="entry name" value="HTH_3"/>
    <property type="match status" value="1"/>
</dbReference>
<dbReference type="Proteomes" id="UP000178606">
    <property type="component" value="Unassembled WGS sequence"/>
</dbReference>
<gene>
    <name evidence="2" type="ORF">A3F84_14480</name>
</gene>